<accession>A0A7S3L6S8</accession>
<evidence type="ECO:0000256" key="1">
    <source>
        <dbReference type="ARBA" id="ARBA00022737"/>
    </source>
</evidence>
<dbReference type="SMART" id="SM00248">
    <property type="entry name" value="ANK"/>
    <property type="match status" value="2"/>
</dbReference>
<dbReference type="PANTHER" id="PTHR24126">
    <property type="entry name" value="ANKYRIN REPEAT, PH AND SEC7 DOMAIN CONTAINING PROTEIN SECG-RELATED"/>
    <property type="match status" value="1"/>
</dbReference>
<dbReference type="InterPro" id="IPR036770">
    <property type="entry name" value="Ankyrin_rpt-contain_sf"/>
</dbReference>
<evidence type="ECO:0000256" key="2">
    <source>
        <dbReference type="ARBA" id="ARBA00023043"/>
    </source>
</evidence>
<reference evidence="4" key="1">
    <citation type="submission" date="2021-01" db="EMBL/GenBank/DDBJ databases">
        <authorList>
            <person name="Corre E."/>
            <person name="Pelletier E."/>
            <person name="Niang G."/>
            <person name="Scheremetjew M."/>
            <person name="Finn R."/>
            <person name="Kale V."/>
            <person name="Holt S."/>
            <person name="Cochrane G."/>
            <person name="Meng A."/>
            <person name="Brown T."/>
            <person name="Cohen L."/>
        </authorList>
    </citation>
    <scope>NUCLEOTIDE SEQUENCE</scope>
    <source>
        <strain evidence="4">CCMP127</strain>
    </source>
</reference>
<keyword evidence="1" id="KW-0677">Repeat</keyword>
<dbReference type="PANTHER" id="PTHR24126:SF14">
    <property type="entry name" value="ANK_REP_REGION DOMAIN-CONTAINING PROTEIN"/>
    <property type="match status" value="1"/>
</dbReference>
<protein>
    <submittedName>
        <fullName evidence="4">Uncharacterized protein</fullName>
    </submittedName>
</protein>
<dbReference type="Pfam" id="PF12796">
    <property type="entry name" value="Ank_2"/>
    <property type="match status" value="1"/>
</dbReference>
<sequence>MFATTAASSPNLTLTKRLLGENGDGQVDEPTAKRMKRNLSVQEILLAQAKERCDFRSSVPADFHPHQVLLKMMSKKGFEATSRSFSELDEFFHKPSQDEIDSYGFEVLRAVRDADIDFLRQYHSDGKSLNICNRFGESLLHLACRKQKLSVVDFLLNEASVPAEVCDDQGRTILHDACWTSEPNFDVVDLILAKCPDLLLVKDKRGHTPLFYARREHWGKWLRHLGRNITKVLPKNKRIFAAPIA</sequence>
<gene>
    <name evidence="4" type="ORF">ACOF00016_LOCUS9712</name>
</gene>
<name>A0A7S3L6S8_9STRA</name>
<feature type="region of interest" description="Disordered" evidence="3">
    <location>
        <begin position="1"/>
        <end position="29"/>
    </location>
</feature>
<organism evidence="4">
    <name type="scientific">Amphora coffeiformis</name>
    <dbReference type="NCBI Taxonomy" id="265554"/>
    <lineage>
        <taxon>Eukaryota</taxon>
        <taxon>Sar</taxon>
        <taxon>Stramenopiles</taxon>
        <taxon>Ochrophyta</taxon>
        <taxon>Bacillariophyta</taxon>
        <taxon>Bacillariophyceae</taxon>
        <taxon>Bacillariophycidae</taxon>
        <taxon>Thalassiophysales</taxon>
        <taxon>Catenulaceae</taxon>
        <taxon>Amphora</taxon>
    </lineage>
</organism>
<dbReference type="SUPFAM" id="SSF48403">
    <property type="entry name" value="Ankyrin repeat"/>
    <property type="match status" value="1"/>
</dbReference>
<evidence type="ECO:0000256" key="3">
    <source>
        <dbReference type="SAM" id="MobiDB-lite"/>
    </source>
</evidence>
<dbReference type="AlphaFoldDB" id="A0A7S3L6S8"/>
<dbReference type="Gene3D" id="1.25.40.20">
    <property type="entry name" value="Ankyrin repeat-containing domain"/>
    <property type="match status" value="1"/>
</dbReference>
<dbReference type="InterPro" id="IPR002110">
    <property type="entry name" value="Ankyrin_rpt"/>
</dbReference>
<evidence type="ECO:0000313" key="4">
    <source>
        <dbReference type="EMBL" id="CAE0412448.1"/>
    </source>
</evidence>
<keyword evidence="2" id="KW-0040">ANK repeat</keyword>
<feature type="compositionally biased region" description="Polar residues" evidence="3">
    <location>
        <begin position="1"/>
        <end position="14"/>
    </location>
</feature>
<proteinExistence type="predicted"/>
<dbReference type="EMBL" id="HBIM01011732">
    <property type="protein sequence ID" value="CAE0412448.1"/>
    <property type="molecule type" value="Transcribed_RNA"/>
</dbReference>